<dbReference type="EMBL" id="CCYA01000248">
    <property type="protein sequence ID" value="CEH14746.1"/>
    <property type="molecule type" value="Genomic_DNA"/>
</dbReference>
<evidence type="ECO:0000313" key="3">
    <source>
        <dbReference type="Proteomes" id="UP000054845"/>
    </source>
</evidence>
<dbReference type="SUPFAM" id="SSF52540">
    <property type="entry name" value="P-loop containing nucleoside triphosphate hydrolases"/>
    <property type="match status" value="1"/>
</dbReference>
<dbReference type="InterPro" id="IPR027417">
    <property type="entry name" value="P-loop_NTPase"/>
</dbReference>
<keyword evidence="3" id="KW-1185">Reference proteome</keyword>
<dbReference type="Proteomes" id="UP000054845">
    <property type="component" value="Unassembled WGS sequence"/>
</dbReference>
<proteinExistence type="predicted"/>
<keyword evidence="2" id="KW-0378">Hydrolase</keyword>
<dbReference type="AlphaFoldDB" id="A0A0N7L9U3"/>
<accession>A0A0N7L9U3</accession>
<feature type="region of interest" description="Disordered" evidence="1">
    <location>
        <begin position="1"/>
        <end position="83"/>
    </location>
</feature>
<sequence>MLNLSRFTPRPTGPTAPPSKDATPAAPSNGASPTAPPSNVVSPTAPPSNVVSPTAPPSNDASPTTPPSNDARQSKEKVDPKTQAIRDEAATQLGKQLGIFTAYCRRLDHLLEHTSAPSDVADNAAFKKLRNNWAQEMEAAGRACNAVQKNWSGWNGHWGNTLWLCIGKWSRRMVPPTDGFNLEDICKDCGDINDQSPPRDYVDVKAFRSELRRRLSNAYPDLYAKDGESKSPKNEHERLKSDITFLLAIAGFVEVEEDLEEDTKRKFLRSARPWLAAPVAQLIHRVIGGGEAQIQGVQPAQAAQIRLTMSVTNTKALMKQGTDSSVRRTLAFFLLVRKLYEKHVRTLESPMQDAVDQIDDEIADLIRGGNKQWRVLLRRRQEIVLCLREWPTKSIPPMPCAGDRNAEMDVNTRVSASWYAHRNLRHILSPMQLNSVEPKGLLLYYLHGASGVGKTQFCIDLANTFGLPGCSPDLNETDLPSFFKQPSQDLESWSDPRPRVLSGAAWSKHFDALVAFLEPAQQIQQISIAGSAVNFDISAVTVFFTSTESLQNERLKSRLTLVHFPPLSPEAKAKALHRFLEEEKKRVTKKLDETLLNGVHARLRGLVESLSTRELCKEAGLRRLLWVFRHPLWGHALKAEQQRAGKHDRDKIDEIEKEFRDAVVDTMTTEFNESGEDEMKQYSVRVHKAIAKGIVQSTLDQKRSANVAAALRARRGTQRLPKLAWFNEQRHQKLNKPVEEDVIMRAVIHSSTIISLVHSLHSRHKDSSA</sequence>
<organism evidence="2 3">
    <name type="scientific">Ceraceosorus bombacis</name>
    <dbReference type="NCBI Taxonomy" id="401625"/>
    <lineage>
        <taxon>Eukaryota</taxon>
        <taxon>Fungi</taxon>
        <taxon>Dikarya</taxon>
        <taxon>Basidiomycota</taxon>
        <taxon>Ustilaginomycotina</taxon>
        <taxon>Exobasidiomycetes</taxon>
        <taxon>Ceraceosorales</taxon>
        <taxon>Ceraceosoraceae</taxon>
        <taxon>Ceraceosorus</taxon>
    </lineage>
</organism>
<dbReference type="OrthoDB" id="10304954at2759"/>
<protein>
    <submittedName>
        <fullName evidence="2">p-loop containing nucleoside triphosphate hydrolase</fullName>
    </submittedName>
</protein>
<feature type="compositionally biased region" description="Polar residues" evidence="1">
    <location>
        <begin position="29"/>
        <end position="71"/>
    </location>
</feature>
<reference evidence="3" key="1">
    <citation type="submission" date="2014-09" db="EMBL/GenBank/DDBJ databases">
        <authorList>
            <person name="Sharma Rahul"/>
            <person name="Thines Marco"/>
        </authorList>
    </citation>
    <scope>NUCLEOTIDE SEQUENCE [LARGE SCALE GENOMIC DNA]</scope>
</reference>
<name>A0A0N7L9U3_9BASI</name>
<evidence type="ECO:0000256" key="1">
    <source>
        <dbReference type="SAM" id="MobiDB-lite"/>
    </source>
</evidence>
<evidence type="ECO:0000313" key="2">
    <source>
        <dbReference type="EMBL" id="CEH14746.1"/>
    </source>
</evidence>
<dbReference type="GO" id="GO:0016787">
    <property type="term" value="F:hydrolase activity"/>
    <property type="evidence" value="ECO:0007669"/>
    <property type="project" value="UniProtKB-KW"/>
</dbReference>
<feature type="compositionally biased region" description="Basic and acidic residues" evidence="1">
    <location>
        <begin position="72"/>
        <end position="83"/>
    </location>
</feature>